<accession>A0AAD7SFY4</accession>
<keyword evidence="2" id="KW-1185">Reference proteome</keyword>
<evidence type="ECO:0000313" key="2">
    <source>
        <dbReference type="Proteomes" id="UP001221898"/>
    </source>
</evidence>
<dbReference type="AlphaFoldDB" id="A0AAD7SFY4"/>
<gene>
    <name evidence="1" type="ORF">AAFF_G00374250</name>
</gene>
<evidence type="ECO:0000313" key="1">
    <source>
        <dbReference type="EMBL" id="KAJ8401844.1"/>
    </source>
</evidence>
<dbReference type="EMBL" id="JAINUG010000067">
    <property type="protein sequence ID" value="KAJ8401844.1"/>
    <property type="molecule type" value="Genomic_DNA"/>
</dbReference>
<proteinExistence type="predicted"/>
<dbReference type="Proteomes" id="UP001221898">
    <property type="component" value="Unassembled WGS sequence"/>
</dbReference>
<organism evidence="1 2">
    <name type="scientific">Aldrovandia affinis</name>
    <dbReference type="NCBI Taxonomy" id="143900"/>
    <lineage>
        <taxon>Eukaryota</taxon>
        <taxon>Metazoa</taxon>
        <taxon>Chordata</taxon>
        <taxon>Craniata</taxon>
        <taxon>Vertebrata</taxon>
        <taxon>Euteleostomi</taxon>
        <taxon>Actinopterygii</taxon>
        <taxon>Neopterygii</taxon>
        <taxon>Teleostei</taxon>
        <taxon>Notacanthiformes</taxon>
        <taxon>Halosauridae</taxon>
        <taxon>Aldrovandia</taxon>
    </lineage>
</organism>
<comment type="caution">
    <text evidence="1">The sequence shown here is derived from an EMBL/GenBank/DDBJ whole genome shotgun (WGS) entry which is preliminary data.</text>
</comment>
<protein>
    <submittedName>
        <fullName evidence="1">Uncharacterized protein</fullName>
    </submittedName>
</protein>
<reference evidence="1" key="1">
    <citation type="journal article" date="2023" name="Science">
        <title>Genome structures resolve the early diversification of teleost fishes.</title>
        <authorList>
            <person name="Parey E."/>
            <person name="Louis A."/>
            <person name="Montfort J."/>
            <person name="Bouchez O."/>
            <person name="Roques C."/>
            <person name="Iampietro C."/>
            <person name="Lluch J."/>
            <person name="Castinel A."/>
            <person name="Donnadieu C."/>
            <person name="Desvignes T."/>
            <person name="Floi Bucao C."/>
            <person name="Jouanno E."/>
            <person name="Wen M."/>
            <person name="Mejri S."/>
            <person name="Dirks R."/>
            <person name="Jansen H."/>
            <person name="Henkel C."/>
            <person name="Chen W.J."/>
            <person name="Zahm M."/>
            <person name="Cabau C."/>
            <person name="Klopp C."/>
            <person name="Thompson A.W."/>
            <person name="Robinson-Rechavi M."/>
            <person name="Braasch I."/>
            <person name="Lecointre G."/>
            <person name="Bobe J."/>
            <person name="Postlethwait J.H."/>
            <person name="Berthelot C."/>
            <person name="Roest Crollius H."/>
            <person name="Guiguen Y."/>
        </authorList>
    </citation>
    <scope>NUCLEOTIDE SEQUENCE</scope>
    <source>
        <strain evidence="1">NC1722</strain>
    </source>
</reference>
<name>A0AAD7SFY4_9TELE</name>
<sequence>MVRIAAFSWVSIREQSFPWFPARLCSAGSALLSGSFANSSAICPRCQPAVFPGPLLLRSSFCPFLTFHAYLCSLCLRQSRGGASLEGSTAPSAPRIYEISAPDR</sequence>